<feature type="domain" description="Methanogenesis regulatory protein FilR1 middle" evidence="1">
    <location>
        <begin position="146"/>
        <end position="273"/>
    </location>
</feature>
<dbReference type="InterPro" id="IPR013561">
    <property type="entry name" value="FilR1_middle_dom"/>
</dbReference>
<gene>
    <name evidence="2" type="ORF">YLM1_0948</name>
</gene>
<dbReference type="InterPro" id="IPR036390">
    <property type="entry name" value="WH_DNA-bd_sf"/>
</dbReference>
<name>A0A126R1I3_METOL</name>
<dbReference type="PATRIC" id="fig|294671.3.peg.995"/>
<dbReference type="GeneID" id="28489247"/>
<evidence type="ECO:0000259" key="1">
    <source>
        <dbReference type="Pfam" id="PF08350"/>
    </source>
</evidence>
<dbReference type="SUPFAM" id="SSF46785">
    <property type="entry name" value="Winged helix' DNA-binding domain"/>
    <property type="match status" value="1"/>
</dbReference>
<dbReference type="AlphaFoldDB" id="A0A126R1I3"/>
<evidence type="ECO:0000313" key="3">
    <source>
        <dbReference type="Proteomes" id="UP000066376"/>
    </source>
</evidence>
<dbReference type="InterPro" id="IPR011991">
    <property type="entry name" value="ArsR-like_HTH"/>
</dbReference>
<sequence length="278" mass="32176">MEGGKIINSEFFDGISDLEDFNLLKFIITSEIRLKLLFSLYGSTKSIKELESEFNRKSANISRGLNELKGCKLITRLPDKRYAISSIGFLLAKNIENLMYDCESIDSKSEFWENHSIKSIPNRFLKELLFFNNSTLVKSTITEFAKPINVYLENIKESTEISMILPVYSKIFMDSINEALINHGGHLDLITTKNIHDLILKSDSDNYFKSLVRDKKINYYMVDDLANIFFTATDTFASLYLFFDDVVFDSSEMLLIEDLSSLSDAYRFYNSYKTYIFK</sequence>
<accession>A0A126R1I3</accession>
<dbReference type="EMBL" id="CP014265">
    <property type="protein sequence ID" value="AMK15505.1"/>
    <property type="molecule type" value="Genomic_DNA"/>
</dbReference>
<keyword evidence="3" id="KW-1185">Reference proteome</keyword>
<proteinExistence type="predicted"/>
<dbReference type="KEGG" id="mol:YLM1_0948"/>
<dbReference type="CDD" id="cd00090">
    <property type="entry name" value="HTH_ARSR"/>
    <property type="match status" value="1"/>
</dbReference>
<reference evidence="2 3" key="1">
    <citation type="journal article" date="2016" name="Genome Announc.">
        <title>Draft Genome Sequence of the Rumen Methanogen Methanobrevibacter olleyae YLM1.</title>
        <authorList>
            <person name="Kelly W.J."/>
            <person name="Li D."/>
            <person name="Lambie S.C."/>
            <person name="Cox F."/>
            <person name="Attwood G.T."/>
            <person name="Altermann E."/>
            <person name="Leahy S.C."/>
        </authorList>
    </citation>
    <scope>NUCLEOTIDE SEQUENCE [LARGE SCALE GENOMIC DNA]</scope>
    <source>
        <strain evidence="2 3">YLM1</strain>
    </source>
</reference>
<reference evidence="3" key="2">
    <citation type="submission" date="2016-02" db="EMBL/GenBank/DDBJ databases">
        <title>The draft genome sequence of the rumen methanogen Methanobrevibacter olleyae YLM1.</title>
        <authorList>
            <consortium name="New Zealand Agricultural Greenhouse Gas Research Centre/Pastoral Greenhouse Gas Research Consortium"/>
            <person name="Kelly W.J."/>
            <person name="Li D."/>
            <person name="Lambie S.C."/>
            <person name="Attwood G.T."/>
            <person name="Altermann E."/>
            <person name="Leahy S.C."/>
        </authorList>
    </citation>
    <scope>NUCLEOTIDE SEQUENCE [LARGE SCALE GENOMIC DNA]</scope>
    <source>
        <strain evidence="3">YLM1</strain>
    </source>
</reference>
<organism evidence="2 3">
    <name type="scientific">Methanobrevibacter olleyae</name>
    <dbReference type="NCBI Taxonomy" id="294671"/>
    <lineage>
        <taxon>Archaea</taxon>
        <taxon>Methanobacteriati</taxon>
        <taxon>Methanobacteriota</taxon>
        <taxon>Methanomada group</taxon>
        <taxon>Methanobacteria</taxon>
        <taxon>Methanobacteriales</taxon>
        <taxon>Methanobacteriaceae</taxon>
        <taxon>Methanobrevibacter</taxon>
    </lineage>
</organism>
<evidence type="ECO:0000313" key="2">
    <source>
        <dbReference type="EMBL" id="AMK15505.1"/>
    </source>
</evidence>
<dbReference type="RefSeq" id="WP_067146811.1">
    <property type="nucleotide sequence ID" value="NZ_CP014265.1"/>
</dbReference>
<dbReference type="Proteomes" id="UP000066376">
    <property type="component" value="Chromosome"/>
</dbReference>
<protein>
    <submittedName>
        <fullName evidence="2">ArsR family transcriptional regulator</fullName>
    </submittedName>
</protein>
<dbReference type="Pfam" id="PF08350">
    <property type="entry name" value="FilR1_middle"/>
    <property type="match status" value="1"/>
</dbReference>